<evidence type="ECO:0000313" key="3">
    <source>
        <dbReference type="Proteomes" id="UP000583387"/>
    </source>
</evidence>
<accession>A0A7U7ERQ4</accession>
<keyword evidence="3" id="KW-1185">Reference proteome</keyword>
<dbReference type="RefSeq" id="WP_187673242.1">
    <property type="nucleotide sequence ID" value="NZ_CAJFCI010000080.1"/>
</dbReference>
<dbReference type="Gene3D" id="2.60.120.10">
    <property type="entry name" value="Jelly Rolls"/>
    <property type="match status" value="1"/>
</dbReference>
<organism evidence="2 3">
    <name type="scientific">Zestomonas carbonaria</name>
    <dbReference type="NCBI Taxonomy" id="2762745"/>
    <lineage>
        <taxon>Bacteria</taxon>
        <taxon>Pseudomonadati</taxon>
        <taxon>Pseudomonadota</taxon>
        <taxon>Gammaproteobacteria</taxon>
        <taxon>Pseudomonadales</taxon>
        <taxon>Pseudomonadaceae</taxon>
        <taxon>Zestomonas</taxon>
    </lineage>
</organism>
<dbReference type="AlphaFoldDB" id="A0A7U7ERQ4"/>
<protein>
    <recommendedName>
        <fullName evidence="1">ChrR-like cupin domain-containing protein</fullName>
    </recommendedName>
</protein>
<comment type="caution">
    <text evidence="2">The sequence shown here is derived from an EMBL/GenBank/DDBJ whole genome shotgun (WGS) entry which is preliminary data.</text>
</comment>
<dbReference type="InterPro" id="IPR014710">
    <property type="entry name" value="RmlC-like_jellyroll"/>
</dbReference>
<reference evidence="2 3" key="1">
    <citation type="submission" date="2020-08" db="EMBL/GenBank/DDBJ databases">
        <authorList>
            <person name="Criscuolo A."/>
        </authorList>
    </citation>
    <scope>NUCLEOTIDE SEQUENCE [LARGE SCALE GENOMIC DNA]</scope>
    <source>
        <strain evidence="2">CIP111764</strain>
    </source>
</reference>
<name>A0A7U7ERQ4_9GAMM</name>
<dbReference type="Pfam" id="PF12973">
    <property type="entry name" value="Cupin_7"/>
    <property type="match status" value="1"/>
</dbReference>
<gene>
    <name evidence="2" type="ORF">PSEWESI4_04254</name>
</gene>
<evidence type="ECO:0000313" key="2">
    <source>
        <dbReference type="EMBL" id="CAD5109938.1"/>
    </source>
</evidence>
<dbReference type="InterPro" id="IPR011051">
    <property type="entry name" value="RmlC_Cupin_sf"/>
</dbReference>
<proteinExistence type="predicted"/>
<dbReference type="CDD" id="cd20302">
    <property type="entry name" value="cupin_DAD"/>
    <property type="match status" value="1"/>
</dbReference>
<sequence>MPMPNIVYEHKELLTLNTRELPIYEDAVPGIPGIDSQPLFIDTHSNVWVLRIIFKPGVLMPVHYHTGTVHLWTLSGKWYYLEYPDQPQTAGCYLYEPGGSVHQFTTPADNTEPTEVIMVVSGANINFDQDGNYLGVLDASEVMSMIDHLIRERGLQPARYITPAGARYSDES</sequence>
<dbReference type="EMBL" id="CAJFCI010000080">
    <property type="protein sequence ID" value="CAD5109938.1"/>
    <property type="molecule type" value="Genomic_DNA"/>
</dbReference>
<dbReference type="InterPro" id="IPR025979">
    <property type="entry name" value="ChrR-like_cupin_dom"/>
</dbReference>
<feature type="domain" description="ChrR-like cupin" evidence="1">
    <location>
        <begin position="28"/>
        <end position="122"/>
    </location>
</feature>
<dbReference type="SUPFAM" id="SSF51182">
    <property type="entry name" value="RmlC-like cupins"/>
    <property type="match status" value="1"/>
</dbReference>
<dbReference type="Proteomes" id="UP000583387">
    <property type="component" value="Unassembled WGS sequence"/>
</dbReference>
<evidence type="ECO:0000259" key="1">
    <source>
        <dbReference type="Pfam" id="PF12973"/>
    </source>
</evidence>